<organism evidence="2 3">
    <name type="scientific">Capnocytophaga leadbetteri</name>
    <dbReference type="NCBI Taxonomy" id="327575"/>
    <lineage>
        <taxon>Bacteria</taxon>
        <taxon>Pseudomonadati</taxon>
        <taxon>Bacteroidota</taxon>
        <taxon>Flavobacteriia</taxon>
        <taxon>Flavobacteriales</taxon>
        <taxon>Flavobacteriaceae</taxon>
        <taxon>Capnocytophaga</taxon>
    </lineage>
</organism>
<reference evidence="3" key="1">
    <citation type="submission" date="2017-06" db="EMBL/GenBank/DDBJ databases">
        <title>Capnocytophaga spp. assemblies.</title>
        <authorList>
            <person name="Gulvik C.A."/>
        </authorList>
    </citation>
    <scope>NUCLEOTIDE SEQUENCE [LARGE SCALE GENOMIC DNA]</scope>
    <source>
        <strain evidence="3">H6253</strain>
    </source>
</reference>
<feature type="signal peptide" evidence="1">
    <location>
        <begin position="1"/>
        <end position="20"/>
    </location>
</feature>
<name>A0A250FA67_9FLAO</name>
<gene>
    <name evidence="2" type="ORF">CGC53_06490</name>
</gene>
<evidence type="ECO:0000256" key="1">
    <source>
        <dbReference type="SAM" id="SignalP"/>
    </source>
</evidence>
<dbReference type="RefSeq" id="WP_095914082.1">
    <property type="nucleotide sequence ID" value="NZ_CP022384.1"/>
</dbReference>
<dbReference type="AlphaFoldDB" id="A0A250FA67"/>
<proteinExistence type="predicted"/>
<evidence type="ECO:0000313" key="2">
    <source>
        <dbReference type="EMBL" id="ATA82020.1"/>
    </source>
</evidence>
<dbReference type="PROSITE" id="PS51257">
    <property type="entry name" value="PROKAR_LIPOPROTEIN"/>
    <property type="match status" value="1"/>
</dbReference>
<dbReference type="Pfam" id="PF14135">
    <property type="entry name" value="DUF4302"/>
    <property type="match status" value="1"/>
</dbReference>
<evidence type="ECO:0008006" key="4">
    <source>
        <dbReference type="Google" id="ProtNLM"/>
    </source>
</evidence>
<keyword evidence="3" id="KW-1185">Reference proteome</keyword>
<evidence type="ECO:0000313" key="3">
    <source>
        <dbReference type="Proteomes" id="UP000217276"/>
    </source>
</evidence>
<accession>A0A250FA67</accession>
<dbReference type="Proteomes" id="UP000217276">
    <property type="component" value="Chromosome"/>
</dbReference>
<feature type="chain" id="PRO_5012670784" description="DUF4302 domain-containing protein" evidence="1">
    <location>
        <begin position="21"/>
        <end position="441"/>
    </location>
</feature>
<dbReference type="KEGG" id="clk:CGC53_06490"/>
<sequence length="441" mass="48781">MKKILFLAALALLASCQKNDNDTSQDEDRKEQNKALQNELTSNKDGWKLTYIAEDGSTGGYQFLMKFGDDGIVTMTSDISSTTTPTATSYSTQEKNGALVLSFIGQNYLHQLADAIKGNAANGLSGKVYQFQYAGKEGNNLKFLNLLKSSKPTLVFEPATANDWSNIDTFVANLNPITKLTDYYYLKVTTATQSVTYYNVSFDSRVLALKDTNIKAPVAATQEGIAFLSPLTIEGKSFTSLTRSGGTVTPTYSATVDGVTASLFFSSISPEFLSSNDYRDINTSIEGLSIMTQHFKNNKFMSKTFYEDVLKVNNSIDLFMLKINFVDAGECEIQIGHIFAGSGFSIIQVNCEYELKNNRLYLKNLDSRLRSSNATAWNDAKNAAVLEKAKRALGAVYSLGVQGYYIKKKDIVIEPLTDNPVYYLQSHEYPLYTFPAWGVPL</sequence>
<dbReference type="InterPro" id="IPR025396">
    <property type="entry name" value="DUF4302"/>
</dbReference>
<protein>
    <recommendedName>
        <fullName evidence="4">DUF4302 domain-containing protein</fullName>
    </recommendedName>
</protein>
<dbReference type="EMBL" id="CP022384">
    <property type="protein sequence ID" value="ATA82020.1"/>
    <property type="molecule type" value="Genomic_DNA"/>
</dbReference>
<keyword evidence="1" id="KW-0732">Signal</keyword>